<name>A0ABD2AFN0_VESSQ</name>
<comment type="caution">
    <text evidence="1">The sequence shown here is derived from an EMBL/GenBank/DDBJ whole genome shotgun (WGS) entry which is preliminary data.</text>
</comment>
<evidence type="ECO:0000313" key="2">
    <source>
        <dbReference type="Proteomes" id="UP001607302"/>
    </source>
</evidence>
<accession>A0ABD2AFN0</accession>
<evidence type="ECO:0000313" key="1">
    <source>
        <dbReference type="EMBL" id="KAL2719431.1"/>
    </source>
</evidence>
<proteinExistence type="predicted"/>
<dbReference type="EMBL" id="JAUDFV010000149">
    <property type="protein sequence ID" value="KAL2719431.1"/>
    <property type="molecule type" value="Genomic_DNA"/>
</dbReference>
<keyword evidence="2" id="KW-1185">Reference proteome</keyword>
<reference evidence="1 2" key="1">
    <citation type="journal article" date="2024" name="Ann. Entomol. Soc. Am.">
        <title>Genomic analyses of the southern and eastern yellowjacket wasps (Hymenoptera: Vespidae) reveal evolutionary signatures of social life.</title>
        <authorList>
            <person name="Catto M.A."/>
            <person name="Caine P.B."/>
            <person name="Orr S.E."/>
            <person name="Hunt B.G."/>
            <person name="Goodisman M.A.D."/>
        </authorList>
    </citation>
    <scope>NUCLEOTIDE SEQUENCE [LARGE SCALE GENOMIC DNA]</scope>
    <source>
        <strain evidence="1">233</strain>
        <tissue evidence="1">Head and thorax</tissue>
    </source>
</reference>
<organism evidence="1 2">
    <name type="scientific">Vespula squamosa</name>
    <name type="common">Southern yellow jacket</name>
    <name type="synonym">Wasp</name>
    <dbReference type="NCBI Taxonomy" id="30214"/>
    <lineage>
        <taxon>Eukaryota</taxon>
        <taxon>Metazoa</taxon>
        <taxon>Ecdysozoa</taxon>
        <taxon>Arthropoda</taxon>
        <taxon>Hexapoda</taxon>
        <taxon>Insecta</taxon>
        <taxon>Pterygota</taxon>
        <taxon>Neoptera</taxon>
        <taxon>Endopterygota</taxon>
        <taxon>Hymenoptera</taxon>
        <taxon>Apocrita</taxon>
        <taxon>Aculeata</taxon>
        <taxon>Vespoidea</taxon>
        <taxon>Vespidae</taxon>
        <taxon>Vespinae</taxon>
        <taxon>Vespula</taxon>
    </lineage>
</organism>
<dbReference type="AlphaFoldDB" id="A0ABD2AFN0"/>
<dbReference type="Proteomes" id="UP001607302">
    <property type="component" value="Unassembled WGS sequence"/>
</dbReference>
<protein>
    <submittedName>
        <fullName evidence="1">Uncharacterized protein</fullName>
    </submittedName>
</protein>
<gene>
    <name evidence="1" type="ORF">V1478_010893</name>
</gene>
<sequence>MASTHHLCIIYLRANSDHLLAKIDIAKGRINIVRNNCLFSRKQTNENKRKKKKYRKLAKG</sequence>